<proteinExistence type="predicted"/>
<organism evidence="1">
    <name type="scientific">Rhizophora mucronata</name>
    <name type="common">Asiatic mangrove</name>
    <dbReference type="NCBI Taxonomy" id="61149"/>
    <lineage>
        <taxon>Eukaryota</taxon>
        <taxon>Viridiplantae</taxon>
        <taxon>Streptophyta</taxon>
        <taxon>Embryophyta</taxon>
        <taxon>Tracheophyta</taxon>
        <taxon>Spermatophyta</taxon>
        <taxon>Magnoliopsida</taxon>
        <taxon>eudicotyledons</taxon>
        <taxon>Gunneridae</taxon>
        <taxon>Pentapetalae</taxon>
        <taxon>rosids</taxon>
        <taxon>fabids</taxon>
        <taxon>Malpighiales</taxon>
        <taxon>Rhizophoraceae</taxon>
        <taxon>Rhizophora</taxon>
    </lineage>
</organism>
<protein>
    <submittedName>
        <fullName evidence="1">Uncharacterized protein</fullName>
    </submittedName>
</protein>
<dbReference type="AlphaFoldDB" id="A0A2P2R4W7"/>
<sequence length="17" mass="1967">MMVTKECFQCITLPHSV</sequence>
<evidence type="ECO:0000313" key="1">
    <source>
        <dbReference type="EMBL" id="MBX74255.1"/>
    </source>
</evidence>
<accession>A0A2P2R4W7</accession>
<name>A0A2P2R4W7_RHIMU</name>
<reference evidence="1" key="1">
    <citation type="submission" date="2018-02" db="EMBL/GenBank/DDBJ databases">
        <title>Rhizophora mucronata_Transcriptome.</title>
        <authorList>
            <person name="Meera S.P."/>
            <person name="Sreeshan A."/>
            <person name="Augustine A."/>
        </authorList>
    </citation>
    <scope>NUCLEOTIDE SEQUENCE</scope>
    <source>
        <tissue evidence="1">Leaf</tissue>
    </source>
</reference>
<dbReference type="EMBL" id="GGEC01093771">
    <property type="protein sequence ID" value="MBX74255.1"/>
    <property type="molecule type" value="Transcribed_RNA"/>
</dbReference>